<keyword evidence="6" id="KW-0408">Iron</keyword>
<evidence type="ECO:0000256" key="7">
    <source>
        <dbReference type="ARBA" id="ARBA00025795"/>
    </source>
</evidence>
<keyword evidence="4" id="KW-0479">Metal-binding</keyword>
<feature type="domain" description="Heme haloperoxidase family profile" evidence="10">
    <location>
        <begin position="62"/>
        <end position="308"/>
    </location>
</feature>
<sequence length="476" mass="52681">MLTLTTLLVLTAVDQLAGHQKTFEEYSQALHRLLQNPTDTREKRQSLFPYFDKDLQHVQTDGRHKFVAPGPRDQRGVCPGLNALANHNYLPHNGVATINEFIAATSWVYGMGLDLASFLAPLGAITSGNGFSWSIDGPPIGLASLGLLGKGLGLSNSHNRYETDASPTRADLYLGNNRDVNLSQFQALLDTQANTPNPNYNLNVLTPFRARRFNESVTTNPYFFNSPFAGLLVQPAAYTFIYRFMANKSEEYPEGLLNREVLMSFFGVSGRSGNLTYRRGWERIPDNWYRRAIGDEYTIGFYLADVVAAALQYPQFLSVGGNTGAPNTFTGVSFPDLTSGVFNLETLFEGNNLACFLFQITQAATLDAMNKIDALTIPIRVILNRLSQAGPVDFTCPQLDELSPSLFNPFPGYTRLLPDGTYPRSARPFIPRKLGNATRSAASVRYEPPRQGLEPTAPRSQLWEFIPARTVAARTS</sequence>
<keyword evidence="3" id="KW-0349">Heme</keyword>
<evidence type="ECO:0000313" key="12">
    <source>
        <dbReference type="Proteomes" id="UP001152759"/>
    </source>
</evidence>
<dbReference type="PANTHER" id="PTHR33577">
    <property type="entry name" value="STERIGMATOCYSTIN BIOSYNTHESIS PEROXIDASE STCC-RELATED"/>
    <property type="match status" value="1"/>
</dbReference>
<evidence type="ECO:0000256" key="8">
    <source>
        <dbReference type="SAM" id="MobiDB-lite"/>
    </source>
</evidence>
<evidence type="ECO:0000256" key="9">
    <source>
        <dbReference type="SAM" id="SignalP"/>
    </source>
</evidence>
<evidence type="ECO:0000256" key="4">
    <source>
        <dbReference type="ARBA" id="ARBA00022723"/>
    </source>
</evidence>
<evidence type="ECO:0000256" key="5">
    <source>
        <dbReference type="ARBA" id="ARBA00023002"/>
    </source>
</evidence>
<keyword evidence="5" id="KW-0560">Oxidoreductase</keyword>
<organism evidence="11 12">
    <name type="scientific">Bemisia tabaci</name>
    <name type="common">Sweetpotato whitefly</name>
    <name type="synonym">Aleurodes tabaci</name>
    <dbReference type="NCBI Taxonomy" id="7038"/>
    <lineage>
        <taxon>Eukaryota</taxon>
        <taxon>Metazoa</taxon>
        <taxon>Ecdysozoa</taxon>
        <taxon>Arthropoda</taxon>
        <taxon>Hexapoda</taxon>
        <taxon>Insecta</taxon>
        <taxon>Pterygota</taxon>
        <taxon>Neoptera</taxon>
        <taxon>Paraneoptera</taxon>
        <taxon>Hemiptera</taxon>
        <taxon>Sternorrhyncha</taxon>
        <taxon>Aleyrodoidea</taxon>
        <taxon>Aleyrodidae</taxon>
        <taxon>Aleyrodinae</taxon>
        <taxon>Bemisia</taxon>
    </lineage>
</organism>
<reference evidence="11" key="1">
    <citation type="submission" date="2021-12" db="EMBL/GenBank/DDBJ databases">
        <authorList>
            <person name="King R."/>
        </authorList>
    </citation>
    <scope>NUCLEOTIDE SEQUENCE</scope>
</reference>
<dbReference type="PANTHER" id="PTHR33577:SF1">
    <property type="entry name" value="HEME HALOPEROXIDASE FAMILY PROFILE DOMAIN-CONTAINING PROTEIN"/>
    <property type="match status" value="1"/>
</dbReference>
<dbReference type="InterPro" id="IPR000028">
    <property type="entry name" value="Chloroperoxidase"/>
</dbReference>
<evidence type="ECO:0000313" key="11">
    <source>
        <dbReference type="EMBL" id="CAH0382737.1"/>
    </source>
</evidence>
<dbReference type="PROSITE" id="PS51405">
    <property type="entry name" value="HEME_HALOPEROXIDASE"/>
    <property type="match status" value="1"/>
</dbReference>
<dbReference type="AlphaFoldDB" id="A0A9P0EYZ6"/>
<proteinExistence type="inferred from homology"/>
<comment type="similarity">
    <text evidence="7">Belongs to the chloroperoxidase family.</text>
</comment>
<protein>
    <recommendedName>
        <fullName evidence="10">Heme haloperoxidase family profile domain-containing protein</fullName>
    </recommendedName>
</protein>
<feature type="chain" id="PRO_5040156812" description="Heme haloperoxidase family profile domain-containing protein" evidence="9">
    <location>
        <begin position="19"/>
        <end position="476"/>
    </location>
</feature>
<accession>A0A9P0EYZ6</accession>
<dbReference type="EMBL" id="OU963871">
    <property type="protein sequence ID" value="CAH0382737.1"/>
    <property type="molecule type" value="Genomic_DNA"/>
</dbReference>
<dbReference type="Pfam" id="PF01328">
    <property type="entry name" value="Peroxidase_2"/>
    <property type="match status" value="1"/>
</dbReference>
<evidence type="ECO:0000256" key="1">
    <source>
        <dbReference type="ARBA" id="ARBA00001970"/>
    </source>
</evidence>
<dbReference type="Proteomes" id="UP001152759">
    <property type="component" value="Chromosome 10"/>
</dbReference>
<keyword evidence="9" id="KW-0732">Signal</keyword>
<dbReference type="InterPro" id="IPR036851">
    <property type="entry name" value="Chloroperoxidase-like_sf"/>
</dbReference>
<gene>
    <name evidence="11" type="ORF">BEMITA_LOCUS2241</name>
</gene>
<comment type="cofactor">
    <cofactor evidence="1">
        <name>heme b</name>
        <dbReference type="ChEBI" id="CHEBI:60344"/>
    </cofactor>
</comment>
<dbReference type="GO" id="GO:0004601">
    <property type="term" value="F:peroxidase activity"/>
    <property type="evidence" value="ECO:0007669"/>
    <property type="project" value="UniProtKB-KW"/>
</dbReference>
<keyword evidence="12" id="KW-1185">Reference proteome</keyword>
<evidence type="ECO:0000259" key="10">
    <source>
        <dbReference type="PROSITE" id="PS51405"/>
    </source>
</evidence>
<evidence type="ECO:0000256" key="3">
    <source>
        <dbReference type="ARBA" id="ARBA00022617"/>
    </source>
</evidence>
<evidence type="ECO:0000256" key="2">
    <source>
        <dbReference type="ARBA" id="ARBA00022559"/>
    </source>
</evidence>
<keyword evidence="2" id="KW-0575">Peroxidase</keyword>
<dbReference type="Gene3D" id="1.10.489.10">
    <property type="entry name" value="Chloroperoxidase-like"/>
    <property type="match status" value="1"/>
</dbReference>
<evidence type="ECO:0000256" key="6">
    <source>
        <dbReference type="ARBA" id="ARBA00023004"/>
    </source>
</evidence>
<feature type="region of interest" description="Disordered" evidence="8">
    <location>
        <begin position="440"/>
        <end position="459"/>
    </location>
</feature>
<dbReference type="GO" id="GO:0046872">
    <property type="term" value="F:metal ion binding"/>
    <property type="evidence" value="ECO:0007669"/>
    <property type="project" value="UniProtKB-KW"/>
</dbReference>
<name>A0A9P0EYZ6_BEMTA</name>
<dbReference type="SUPFAM" id="SSF47571">
    <property type="entry name" value="Cloroperoxidase"/>
    <property type="match status" value="1"/>
</dbReference>
<feature type="signal peptide" evidence="9">
    <location>
        <begin position="1"/>
        <end position="18"/>
    </location>
</feature>